<name>C0EHE0_9FIRM</name>
<dbReference type="STRING" id="537013.CLOSTMETH_03177"/>
<dbReference type="Gene3D" id="2.30.130.30">
    <property type="entry name" value="Hypothetical protein"/>
    <property type="match status" value="1"/>
</dbReference>
<evidence type="ECO:0000259" key="1">
    <source>
        <dbReference type="SMART" id="SM01022"/>
    </source>
</evidence>
<gene>
    <name evidence="2" type="ORF">CLOSTMETH_03177</name>
</gene>
<dbReference type="Proteomes" id="UP000003340">
    <property type="component" value="Unassembled WGS sequence"/>
</dbReference>
<reference evidence="2 3" key="2">
    <citation type="submission" date="2009-02" db="EMBL/GenBank/DDBJ databases">
        <title>Draft genome sequence of Clostridium methylpentosum (DSM 5476).</title>
        <authorList>
            <person name="Sudarsanam P."/>
            <person name="Ley R."/>
            <person name="Guruge J."/>
            <person name="Turnbaugh P.J."/>
            <person name="Mahowald M."/>
            <person name="Liep D."/>
            <person name="Gordon J."/>
        </authorList>
    </citation>
    <scope>NUCLEOTIDE SEQUENCE [LARGE SCALE GENOMIC DNA]</scope>
    <source>
        <strain evidence="2 3">DSM 5476</strain>
    </source>
</reference>
<accession>C0EHE0</accession>
<dbReference type="AlphaFoldDB" id="C0EHE0"/>
<dbReference type="InterPro" id="IPR016645">
    <property type="entry name" value="UCP016134"/>
</dbReference>
<dbReference type="CDD" id="cd06555">
    <property type="entry name" value="ASCH_PF0470_like"/>
    <property type="match status" value="1"/>
</dbReference>
<feature type="domain" description="ASCH" evidence="1">
    <location>
        <begin position="5"/>
        <end position="112"/>
    </location>
</feature>
<dbReference type="PIRSF" id="PIRSF016134">
    <property type="entry name" value="UCP016134"/>
    <property type="match status" value="1"/>
</dbReference>
<dbReference type="eggNOG" id="COG4043">
    <property type="taxonomic scope" value="Bacteria"/>
</dbReference>
<sequence>MLHEMSLFSGPFEQIKSGGKTIEVRLNDSKRQKVHPGDVIRFFKLPERREILLVRVVGRCEFASFAELYATAPPAAFGGTSAEQLLAETYEIYTPEQERQYGALGLQITLLPPA</sequence>
<dbReference type="EMBL" id="ACEC01000115">
    <property type="protein sequence ID" value="EEG29064.1"/>
    <property type="molecule type" value="Genomic_DNA"/>
</dbReference>
<comment type="caution">
    <text evidence="2">The sequence shown here is derived from an EMBL/GenBank/DDBJ whole genome shotgun (WGS) entry which is preliminary data.</text>
</comment>
<dbReference type="SUPFAM" id="SSF88697">
    <property type="entry name" value="PUA domain-like"/>
    <property type="match status" value="1"/>
</dbReference>
<dbReference type="Pfam" id="PF04266">
    <property type="entry name" value="ASCH"/>
    <property type="match status" value="1"/>
</dbReference>
<proteinExistence type="predicted"/>
<evidence type="ECO:0000313" key="3">
    <source>
        <dbReference type="Proteomes" id="UP000003340"/>
    </source>
</evidence>
<dbReference type="InterPro" id="IPR007374">
    <property type="entry name" value="ASCH_domain"/>
</dbReference>
<protein>
    <submittedName>
        <fullName evidence="2">ASCH domain protein</fullName>
    </submittedName>
</protein>
<organism evidence="2 3">
    <name type="scientific">[Clostridium] methylpentosum DSM 5476</name>
    <dbReference type="NCBI Taxonomy" id="537013"/>
    <lineage>
        <taxon>Bacteria</taxon>
        <taxon>Bacillati</taxon>
        <taxon>Bacillota</taxon>
        <taxon>Clostridia</taxon>
        <taxon>Eubacteriales</taxon>
        <taxon>Oscillospiraceae</taxon>
        <taxon>Oscillospiraceae incertae sedis</taxon>
    </lineage>
</organism>
<dbReference type="SMART" id="SM01022">
    <property type="entry name" value="ASCH"/>
    <property type="match status" value="1"/>
</dbReference>
<reference evidence="2 3" key="1">
    <citation type="submission" date="2009-01" db="EMBL/GenBank/DDBJ databases">
        <authorList>
            <person name="Fulton L."/>
            <person name="Clifton S."/>
            <person name="Fulton B."/>
            <person name="Xu J."/>
            <person name="Minx P."/>
            <person name="Pepin K.H."/>
            <person name="Johnson M."/>
            <person name="Bhonagiri V."/>
            <person name="Nash W.E."/>
            <person name="Mardis E.R."/>
            <person name="Wilson R.K."/>
        </authorList>
    </citation>
    <scope>NUCLEOTIDE SEQUENCE [LARGE SCALE GENOMIC DNA]</scope>
    <source>
        <strain evidence="2 3">DSM 5476</strain>
    </source>
</reference>
<dbReference type="HOGENOM" id="CLU_139906_1_0_9"/>
<evidence type="ECO:0000313" key="2">
    <source>
        <dbReference type="EMBL" id="EEG29064.1"/>
    </source>
</evidence>
<keyword evidence="3" id="KW-1185">Reference proteome</keyword>
<dbReference type="InterPro" id="IPR015947">
    <property type="entry name" value="PUA-like_sf"/>
</dbReference>